<dbReference type="InterPro" id="IPR001307">
    <property type="entry name" value="Thiosulphate_STrfase_CS"/>
</dbReference>
<evidence type="ECO:0000256" key="3">
    <source>
        <dbReference type="SAM" id="Phobius"/>
    </source>
</evidence>
<dbReference type="PANTHER" id="PTHR11364:SF27">
    <property type="entry name" value="SULFURTRANSFERASE"/>
    <property type="match status" value="1"/>
</dbReference>
<evidence type="ECO:0000256" key="1">
    <source>
        <dbReference type="ARBA" id="ARBA00022679"/>
    </source>
</evidence>
<dbReference type="SUPFAM" id="SSF52821">
    <property type="entry name" value="Rhodanese/Cell cycle control phosphatase"/>
    <property type="match status" value="2"/>
</dbReference>
<feature type="domain" description="Rhodanese" evidence="4">
    <location>
        <begin position="229"/>
        <end position="343"/>
    </location>
</feature>
<evidence type="ECO:0000313" key="5">
    <source>
        <dbReference type="EMBL" id="CAJ0601989.1"/>
    </source>
</evidence>
<gene>
    <name evidence="5" type="ORF">CYNAS_LOCUS13972</name>
</gene>
<dbReference type="PANTHER" id="PTHR11364">
    <property type="entry name" value="THIOSULFATE SULFERTANSFERASE"/>
    <property type="match status" value="1"/>
</dbReference>
<dbReference type="GO" id="GO:0004792">
    <property type="term" value="F:thiosulfate-cyanide sulfurtransferase activity"/>
    <property type="evidence" value="ECO:0007669"/>
    <property type="project" value="InterPro"/>
</dbReference>
<organism evidence="5 6">
    <name type="scientific">Cylicocyclus nassatus</name>
    <name type="common">Nematode worm</name>
    <dbReference type="NCBI Taxonomy" id="53992"/>
    <lineage>
        <taxon>Eukaryota</taxon>
        <taxon>Metazoa</taxon>
        <taxon>Ecdysozoa</taxon>
        <taxon>Nematoda</taxon>
        <taxon>Chromadorea</taxon>
        <taxon>Rhabditida</taxon>
        <taxon>Rhabditina</taxon>
        <taxon>Rhabditomorpha</taxon>
        <taxon>Strongyloidea</taxon>
        <taxon>Strongylidae</taxon>
        <taxon>Cylicocyclus</taxon>
    </lineage>
</organism>
<dbReference type="InterPro" id="IPR001763">
    <property type="entry name" value="Rhodanese-like_dom"/>
</dbReference>
<dbReference type="Pfam" id="PF00581">
    <property type="entry name" value="Rhodanese"/>
    <property type="match status" value="1"/>
</dbReference>
<dbReference type="InterPro" id="IPR036873">
    <property type="entry name" value="Rhodanese-like_dom_sf"/>
</dbReference>
<dbReference type="GO" id="GO:0005739">
    <property type="term" value="C:mitochondrion"/>
    <property type="evidence" value="ECO:0007669"/>
    <property type="project" value="TreeGrafter"/>
</dbReference>
<dbReference type="PROSITE" id="PS50206">
    <property type="entry name" value="RHODANESE_3"/>
    <property type="match status" value="2"/>
</dbReference>
<dbReference type="AlphaFoldDB" id="A0AA36H0X4"/>
<dbReference type="SMART" id="SM00450">
    <property type="entry name" value="RHOD"/>
    <property type="match status" value="2"/>
</dbReference>
<dbReference type="PROSITE" id="PS00380">
    <property type="entry name" value="RHODANESE_1"/>
    <property type="match status" value="1"/>
</dbReference>
<dbReference type="InterPro" id="IPR045078">
    <property type="entry name" value="TST/MPST-like"/>
</dbReference>
<sequence>MSGNYSKSCKVIHVFVIFAILVAIAVTFLVTYFPTKNAWKCEDKQEEEEEPAVEDIVSVEWLAENKNTVVLLDATYQPPTPNNTEFQVSNGEAYEKEHIPGAVFFDFAEAYHSSKYIVFDLHPPEEFEKYIQQLGVNAGDHVVIYARGAFAGMLWASRVWWTFKLYGHEKVSVLNGGLNAWKKAGESVSNIVPNVEPGNWKAKPIDKSIHITFEELSEGRPGIPSLFDDLSKINMMDGRPAGEFTGEDPLQIPTKGVPGYRLPKSKNLPLDKVIGAEGLKSKAEIEKALENVGFNRDLPTVTVCNKGVQASVLALVLRQLGVKARVFNGSLTEVALRAPELISEK</sequence>
<protein>
    <recommendedName>
        <fullName evidence="4">Rhodanese domain-containing protein</fullName>
    </recommendedName>
</protein>
<keyword evidence="3" id="KW-0812">Transmembrane</keyword>
<keyword evidence="1" id="KW-0808">Transferase</keyword>
<keyword evidence="6" id="KW-1185">Reference proteome</keyword>
<dbReference type="Proteomes" id="UP001176961">
    <property type="component" value="Unassembled WGS sequence"/>
</dbReference>
<evidence type="ECO:0000256" key="2">
    <source>
        <dbReference type="ARBA" id="ARBA00022737"/>
    </source>
</evidence>
<dbReference type="EMBL" id="CATQJL010000305">
    <property type="protein sequence ID" value="CAJ0601989.1"/>
    <property type="molecule type" value="Genomic_DNA"/>
</dbReference>
<reference evidence="5" key="1">
    <citation type="submission" date="2023-07" db="EMBL/GenBank/DDBJ databases">
        <authorList>
            <consortium name="CYATHOMIX"/>
        </authorList>
    </citation>
    <scope>NUCLEOTIDE SEQUENCE</scope>
    <source>
        <strain evidence="5">N/A</strain>
    </source>
</reference>
<name>A0AA36H0X4_CYLNA</name>
<keyword evidence="3" id="KW-1133">Transmembrane helix</keyword>
<dbReference type="Gene3D" id="3.40.250.10">
    <property type="entry name" value="Rhodanese-like domain"/>
    <property type="match status" value="2"/>
</dbReference>
<dbReference type="CDD" id="cd01448">
    <property type="entry name" value="TST_Repeat_1"/>
    <property type="match status" value="1"/>
</dbReference>
<comment type="caution">
    <text evidence="5">The sequence shown here is derived from an EMBL/GenBank/DDBJ whole genome shotgun (WGS) entry which is preliminary data.</text>
</comment>
<feature type="transmembrane region" description="Helical" evidence="3">
    <location>
        <begin position="12"/>
        <end position="33"/>
    </location>
</feature>
<evidence type="ECO:0000259" key="4">
    <source>
        <dbReference type="PROSITE" id="PS50206"/>
    </source>
</evidence>
<accession>A0AA36H0X4</accession>
<feature type="domain" description="Rhodanese" evidence="4">
    <location>
        <begin position="65"/>
        <end position="190"/>
    </location>
</feature>
<evidence type="ECO:0000313" key="6">
    <source>
        <dbReference type="Proteomes" id="UP001176961"/>
    </source>
</evidence>
<proteinExistence type="predicted"/>
<keyword evidence="2" id="KW-0677">Repeat</keyword>
<keyword evidence="3" id="KW-0472">Membrane</keyword>